<dbReference type="Proteomes" id="UP001153321">
    <property type="component" value="Chromosome 21"/>
</dbReference>
<reference evidence="1" key="1">
    <citation type="submission" date="2022-02" db="EMBL/GenBank/DDBJ databases">
        <authorList>
            <person name="King R."/>
        </authorList>
    </citation>
    <scope>NUCLEOTIDE SEQUENCE</scope>
</reference>
<gene>
    <name evidence="1" type="ORF">SPLIT_LOCUS5893</name>
</gene>
<protein>
    <submittedName>
        <fullName evidence="1">Uncharacterized protein</fullName>
    </submittedName>
</protein>
<accession>A0A9P0I5Z2</accession>
<evidence type="ECO:0000313" key="1">
    <source>
        <dbReference type="EMBL" id="CAH1640537.1"/>
    </source>
</evidence>
<keyword evidence="2" id="KW-1185">Reference proteome</keyword>
<dbReference type="AlphaFoldDB" id="A0A9P0I5Z2"/>
<dbReference type="EMBL" id="LR824552">
    <property type="protein sequence ID" value="CAH1640537.1"/>
    <property type="molecule type" value="Genomic_DNA"/>
</dbReference>
<organism evidence="1 2">
    <name type="scientific">Spodoptera littoralis</name>
    <name type="common">Egyptian cotton leafworm</name>
    <dbReference type="NCBI Taxonomy" id="7109"/>
    <lineage>
        <taxon>Eukaryota</taxon>
        <taxon>Metazoa</taxon>
        <taxon>Ecdysozoa</taxon>
        <taxon>Arthropoda</taxon>
        <taxon>Hexapoda</taxon>
        <taxon>Insecta</taxon>
        <taxon>Pterygota</taxon>
        <taxon>Neoptera</taxon>
        <taxon>Endopterygota</taxon>
        <taxon>Lepidoptera</taxon>
        <taxon>Glossata</taxon>
        <taxon>Ditrysia</taxon>
        <taxon>Noctuoidea</taxon>
        <taxon>Noctuidae</taxon>
        <taxon>Amphipyrinae</taxon>
        <taxon>Spodoptera</taxon>
    </lineage>
</organism>
<evidence type="ECO:0000313" key="2">
    <source>
        <dbReference type="Proteomes" id="UP001153321"/>
    </source>
</evidence>
<name>A0A9P0I5Z2_SPOLI</name>
<proteinExistence type="predicted"/>
<sequence length="116" mass="13325">MPNPSEELQLNIFKYPVIDLSTSLWIAKDIVLVICHSIQCEKFYITIEEAKMACIQLMKNKNCPSEQAQLYKKVLWKSRNFNKISIYGLMYVDAKLPISVIGLLTGYVVVLLQLNL</sequence>